<feature type="transmembrane region" description="Helical" evidence="1">
    <location>
        <begin position="892"/>
        <end position="912"/>
    </location>
</feature>
<dbReference type="Gene3D" id="3.30.2090.10">
    <property type="entry name" value="Multidrug efflux transporter AcrB TolC docking domain, DN and DC subdomains"/>
    <property type="match status" value="2"/>
</dbReference>
<feature type="transmembrane region" description="Helical" evidence="1">
    <location>
        <begin position="338"/>
        <end position="357"/>
    </location>
</feature>
<feature type="transmembrane region" description="Helical" evidence="1">
    <location>
        <begin position="471"/>
        <end position="494"/>
    </location>
</feature>
<dbReference type="SUPFAM" id="SSF82693">
    <property type="entry name" value="Multidrug efflux transporter AcrB pore domain, PN1, PN2, PC1 and PC2 subdomains"/>
    <property type="match status" value="2"/>
</dbReference>
<dbReference type="Pfam" id="PF00873">
    <property type="entry name" value="ACR_tran"/>
    <property type="match status" value="1"/>
</dbReference>
<protein>
    <submittedName>
        <fullName evidence="2">Cation transporter</fullName>
    </submittedName>
</protein>
<feature type="transmembrane region" description="Helical" evidence="1">
    <location>
        <begin position="12"/>
        <end position="30"/>
    </location>
</feature>
<dbReference type="EMBL" id="PSKQ01000023">
    <property type="protein sequence ID" value="MBE8722342.1"/>
    <property type="molecule type" value="Genomic_DNA"/>
</dbReference>
<sequence>MIRYLIDRPIAVFMAFLAFFILGIITYLHIPISLLPNIPIPEITIQISGKNASARGLENTVVAPIRQQLLQVAHIRDIHSETHDGQGIIRLNFEYGANTDLAFIEVNEKIDAAMNRIHRDMERPRVIKASATDIPVLHLNLTLNTDSPFADDQEQKFLELSELANTVIKKRIEQLPQVAMVDITGLMDKQILISPVQSLLEITGITPAEIATVLQDNNIEPGAMLVKEGHYAYNISFSSVVRTLADVQQLYIRKNDRIFQLQDIADIQIVPQQEKGMALYNGKRAVNMAIIKQGEENMASMQAALEGTINSLKRTYPDIAFSTSQNQTELLDYTIANLQQNLILAFIFVSLVSVFFMRDARSPLIIGISMFVSLIVCLLFFYLCNISLNIVSLTGLVLALGMMIDNSIIVTDNISQYRKQGLPIDDSCIKGTNEVIAPMLSSSFTTIAVFIPLIFMSGIAGAIFFDQAFSVTVGLLVSYLTGIMLLPVLYKLIYKMRLPVSLSKWFKPSEVPQKVSKVPIPERIYHKVADWVFANKGVTTALTLLLFPLCVWMFYLIPKEKMPEISQHELVTDIEWNENIHLEENRKRSIALLDAIRDQVEVSSVLIGQQQFLLNRERENTVSESEIYLKASSEDGVAELQTAVDQYLKQQFPKAIAGFAPAGTIFERVFTTAEADLRLEYYPRNQSKMITRDAIATWQSEINRIAGYVPQSVSFQKQLDIQIDNEKLLVYNVPYNTVYQSLKAGFKEEEITTLRSFQQYLPIMLGTEHDAVNNVIQNSLLHLPAVKNGEQARKVPLQEFIHVVPSEGMKSIVAGRNGEYIPFELYGVTDPEMTLQQLKGNIASDNERDIVFSGSFFSNQKMLDELLLILLVSIMLMYFILTAQFESFVQPLIVLLEIPIAIAAALGSLLFLGYSLNLMSAIGIIVTSGIIINDSILKLDIMNQLRRQGTDLMEAIHEAGRRRLNAILMTSLTSIVCMLPLLFSNDMGSELEKPLAVATIAGMLVGTPISLFVVPLVYWFIYRTKSVKS</sequence>
<keyword evidence="1" id="KW-0812">Transmembrane</keyword>
<dbReference type="InterPro" id="IPR001036">
    <property type="entry name" value="Acrflvin-R"/>
</dbReference>
<accession>A0ABR9TAF0</accession>
<feature type="transmembrane region" description="Helical" evidence="1">
    <location>
        <begin position="364"/>
        <end position="383"/>
    </location>
</feature>
<evidence type="ECO:0000313" key="2">
    <source>
        <dbReference type="EMBL" id="MBE8722342.1"/>
    </source>
</evidence>
<feature type="transmembrane region" description="Helical" evidence="1">
    <location>
        <begin position="918"/>
        <end position="937"/>
    </location>
</feature>
<keyword evidence="1" id="KW-0472">Membrane</keyword>
<feature type="transmembrane region" description="Helical" evidence="1">
    <location>
        <begin position="389"/>
        <end position="410"/>
    </location>
</feature>
<dbReference type="PANTHER" id="PTHR32063">
    <property type="match status" value="1"/>
</dbReference>
<gene>
    <name evidence="2" type="ORF">C4F40_16575</name>
</gene>
<proteinExistence type="predicted"/>
<dbReference type="SUPFAM" id="SSF82714">
    <property type="entry name" value="Multidrug efflux transporter AcrB TolC docking domain, DN and DC subdomains"/>
    <property type="match status" value="1"/>
</dbReference>
<keyword evidence="1" id="KW-1133">Transmembrane helix</keyword>
<dbReference type="PANTHER" id="PTHR32063:SF0">
    <property type="entry name" value="SWARMING MOTILITY PROTEIN SWRC"/>
    <property type="match status" value="1"/>
</dbReference>
<evidence type="ECO:0000313" key="3">
    <source>
        <dbReference type="Proteomes" id="UP000618319"/>
    </source>
</evidence>
<feature type="transmembrane region" description="Helical" evidence="1">
    <location>
        <begin position="537"/>
        <end position="557"/>
    </location>
</feature>
<feature type="transmembrane region" description="Helical" evidence="1">
    <location>
        <begin position="995"/>
        <end position="1021"/>
    </location>
</feature>
<dbReference type="Proteomes" id="UP000618319">
    <property type="component" value="Unassembled WGS sequence"/>
</dbReference>
<keyword evidence="3" id="KW-1185">Reference proteome</keyword>
<dbReference type="SUPFAM" id="SSF82866">
    <property type="entry name" value="Multidrug efflux transporter AcrB transmembrane domain"/>
    <property type="match status" value="2"/>
</dbReference>
<dbReference type="RefSeq" id="WP_196940254.1">
    <property type="nucleotide sequence ID" value="NZ_MU158690.1"/>
</dbReference>
<dbReference type="Gene3D" id="3.30.70.1430">
    <property type="entry name" value="Multidrug efflux transporter AcrB pore domain"/>
    <property type="match status" value="2"/>
</dbReference>
<feature type="transmembrane region" description="Helical" evidence="1">
    <location>
        <begin position="964"/>
        <end position="983"/>
    </location>
</feature>
<name>A0ABR9TAF0_9SPHI</name>
<organism evidence="2 3">
    <name type="scientific">Sphingobacterium pedocola</name>
    <dbReference type="NCBI Taxonomy" id="2082722"/>
    <lineage>
        <taxon>Bacteria</taxon>
        <taxon>Pseudomonadati</taxon>
        <taxon>Bacteroidota</taxon>
        <taxon>Sphingobacteriia</taxon>
        <taxon>Sphingobacteriales</taxon>
        <taxon>Sphingobacteriaceae</taxon>
        <taxon>Sphingobacterium</taxon>
    </lineage>
</organism>
<feature type="transmembrane region" description="Helical" evidence="1">
    <location>
        <begin position="444"/>
        <end position="465"/>
    </location>
</feature>
<feature type="transmembrane region" description="Helical" evidence="1">
    <location>
        <begin position="866"/>
        <end position="885"/>
    </location>
</feature>
<dbReference type="InterPro" id="IPR027463">
    <property type="entry name" value="AcrB_DN_DC_subdom"/>
</dbReference>
<comment type="caution">
    <text evidence="2">The sequence shown here is derived from an EMBL/GenBank/DDBJ whole genome shotgun (WGS) entry which is preliminary data.</text>
</comment>
<dbReference type="Gene3D" id="3.30.70.1440">
    <property type="entry name" value="Multidrug efflux transporter AcrB pore domain"/>
    <property type="match status" value="1"/>
</dbReference>
<reference evidence="2 3" key="1">
    <citation type="submission" date="2018-02" db="EMBL/GenBank/DDBJ databases">
        <title>Sphingobacterium KA21.</title>
        <authorList>
            <person name="Vasarhelyi B.M."/>
            <person name="Deshmukh S."/>
            <person name="Balint B."/>
            <person name="Kukolya J."/>
        </authorList>
    </citation>
    <scope>NUCLEOTIDE SEQUENCE [LARGE SCALE GENOMIC DNA]</scope>
    <source>
        <strain evidence="2 3">Ka21</strain>
    </source>
</reference>
<dbReference type="PRINTS" id="PR00702">
    <property type="entry name" value="ACRIFLAVINRP"/>
</dbReference>
<evidence type="ECO:0000256" key="1">
    <source>
        <dbReference type="SAM" id="Phobius"/>
    </source>
</evidence>
<dbReference type="Gene3D" id="3.30.70.1320">
    <property type="entry name" value="Multidrug efflux transporter AcrB pore domain like"/>
    <property type="match status" value="1"/>
</dbReference>
<dbReference type="Gene3D" id="1.20.1640.10">
    <property type="entry name" value="Multidrug efflux transporter AcrB transmembrane domain"/>
    <property type="match status" value="2"/>
</dbReference>